<dbReference type="OrthoDB" id="3524978at2"/>
<dbReference type="RefSeq" id="WP_093884951.1">
    <property type="nucleotide sequence ID" value="NZ_FOBS01000052.1"/>
</dbReference>
<keyword evidence="3" id="KW-1185">Reference proteome</keyword>
<dbReference type="InterPro" id="IPR006626">
    <property type="entry name" value="PbH1"/>
</dbReference>
<gene>
    <name evidence="2" type="ORF">SAMN04489760_1524</name>
</gene>
<dbReference type="SMART" id="SM00710">
    <property type="entry name" value="PbH1"/>
    <property type="match status" value="8"/>
</dbReference>
<reference evidence="2 3" key="1">
    <citation type="submission" date="2016-10" db="EMBL/GenBank/DDBJ databases">
        <authorList>
            <person name="de Groot N.N."/>
        </authorList>
    </citation>
    <scope>NUCLEOTIDE SEQUENCE [LARGE SCALE GENOMIC DNA]</scope>
    <source>
        <strain evidence="2 3">DSM 8423</strain>
    </source>
</reference>
<accession>A0A1H8BGV0</accession>
<organism evidence="2 3">
    <name type="scientific">Syntrophus gentianae</name>
    <dbReference type="NCBI Taxonomy" id="43775"/>
    <lineage>
        <taxon>Bacteria</taxon>
        <taxon>Pseudomonadati</taxon>
        <taxon>Thermodesulfobacteriota</taxon>
        <taxon>Syntrophia</taxon>
        <taxon>Syntrophales</taxon>
        <taxon>Syntrophaceae</taxon>
        <taxon>Syntrophus</taxon>
    </lineage>
</organism>
<proteinExistence type="predicted"/>
<dbReference type="InterPro" id="IPR039448">
    <property type="entry name" value="Beta_helix"/>
</dbReference>
<feature type="domain" description="Right handed beta helix" evidence="1">
    <location>
        <begin position="188"/>
        <end position="357"/>
    </location>
</feature>
<evidence type="ECO:0000313" key="3">
    <source>
        <dbReference type="Proteomes" id="UP000198744"/>
    </source>
</evidence>
<evidence type="ECO:0000259" key="1">
    <source>
        <dbReference type="Pfam" id="PF13229"/>
    </source>
</evidence>
<sequence>MIRKRYLSLVVALALFGIMAVVTAPAFSQAVVLTKKEGSQFQYSTIQSAVNNALPGDTIVIPDGVWHERVYILNKGNSTDPITIMGTTRNGCIIDGGLNLASATWIMETLNGQEFLVTTFTHSLSTLAAWDADGTRIWTYGSAAEITDNTGGKPPEGVWYDRVNQKIYAKGFDPVVAGITVSEYDNSVTIDKSTNIKLANLTVKNGGASSLKITESTDITVQNVNVKGGRHGITISNLAKTILSSRIRIDGCNITETYNPEWWVSDFKSDTTAPMEGVGIWIVSAGDDNVVTNCEVTGFLHGISAQSDADENNVNNNLEISYNRVHETAEGLGVDSVCFNCRVFSNTLYNVYTGISFSPAWGPLYVYRNVVINDRYIRFNRATTLYMYGLGLKIGWSARPSQDVNIYNNTFISGKTTVGCGMSTTNGVAKNFKFYNNIFYSKTIDVVHASGAPEDGFFYDHNLYYSRTSSPLIIRWKKTLAGETNLFNSLVAAMVATSNSGADWEANGINADPMLKGLSEYPCNVSLLSGSPAIGKGKNIKQLGWPDSLNVEGGQYNIGASQDNTVMAPSAPTLLKVASF</sequence>
<dbReference type="Pfam" id="PF13229">
    <property type="entry name" value="Beta_helix"/>
    <property type="match status" value="1"/>
</dbReference>
<dbReference type="AlphaFoldDB" id="A0A1H8BGV0"/>
<dbReference type="SUPFAM" id="SSF51126">
    <property type="entry name" value="Pectin lyase-like"/>
    <property type="match status" value="1"/>
</dbReference>
<evidence type="ECO:0000313" key="2">
    <source>
        <dbReference type="EMBL" id="SEM81354.1"/>
    </source>
</evidence>
<dbReference type="InterPro" id="IPR012334">
    <property type="entry name" value="Pectin_lyas_fold"/>
</dbReference>
<dbReference type="Proteomes" id="UP000198744">
    <property type="component" value="Unassembled WGS sequence"/>
</dbReference>
<dbReference type="Gene3D" id="2.160.20.10">
    <property type="entry name" value="Single-stranded right-handed beta-helix, Pectin lyase-like"/>
    <property type="match status" value="2"/>
</dbReference>
<dbReference type="InterPro" id="IPR011050">
    <property type="entry name" value="Pectin_lyase_fold/virulence"/>
</dbReference>
<name>A0A1H8BGV0_9BACT</name>
<dbReference type="EMBL" id="FOBS01000052">
    <property type="protein sequence ID" value="SEM81354.1"/>
    <property type="molecule type" value="Genomic_DNA"/>
</dbReference>
<protein>
    <submittedName>
        <fullName evidence="2">Right handed beta helix region</fullName>
    </submittedName>
</protein>
<dbReference type="STRING" id="43775.SAMN04489760_1524"/>